<protein>
    <submittedName>
        <fullName evidence="1">Uncharacterized protein</fullName>
    </submittedName>
</protein>
<dbReference type="VEuPathDB" id="FungiDB:DIURU_001519"/>
<dbReference type="EMBL" id="SWFT01000050">
    <property type="protein sequence ID" value="KAA8905091.1"/>
    <property type="molecule type" value="Genomic_DNA"/>
</dbReference>
<proteinExistence type="predicted"/>
<evidence type="ECO:0000313" key="2">
    <source>
        <dbReference type="Proteomes" id="UP000449547"/>
    </source>
</evidence>
<keyword evidence="2" id="KW-1185">Reference proteome</keyword>
<accession>A0A642UT91</accession>
<reference evidence="1 2" key="1">
    <citation type="submission" date="2019-07" db="EMBL/GenBank/DDBJ databases">
        <title>Genome assembly of two rare yeast pathogens: Diutina rugosa and Trichomonascus ciferrii.</title>
        <authorList>
            <person name="Mixao V."/>
            <person name="Saus E."/>
            <person name="Hansen A."/>
            <person name="Lass-Flor C."/>
            <person name="Gabaldon T."/>
        </authorList>
    </citation>
    <scope>NUCLEOTIDE SEQUENCE [LARGE SCALE GENOMIC DNA]</scope>
    <source>
        <strain evidence="1 2">CBS 613</strain>
    </source>
</reference>
<name>A0A642UT91_DIURU</name>
<evidence type="ECO:0000313" key="1">
    <source>
        <dbReference type="EMBL" id="KAA8905091.1"/>
    </source>
</evidence>
<organism evidence="1 2">
    <name type="scientific">Diutina rugosa</name>
    <name type="common">Yeast</name>
    <name type="synonym">Candida rugosa</name>
    <dbReference type="NCBI Taxonomy" id="5481"/>
    <lineage>
        <taxon>Eukaryota</taxon>
        <taxon>Fungi</taxon>
        <taxon>Dikarya</taxon>
        <taxon>Ascomycota</taxon>
        <taxon>Saccharomycotina</taxon>
        <taxon>Pichiomycetes</taxon>
        <taxon>Debaryomycetaceae</taxon>
        <taxon>Diutina</taxon>
    </lineage>
</organism>
<dbReference type="AlphaFoldDB" id="A0A642UT91"/>
<comment type="caution">
    <text evidence="1">The sequence shown here is derived from an EMBL/GenBank/DDBJ whole genome shotgun (WGS) entry which is preliminary data.</text>
</comment>
<gene>
    <name evidence="1" type="ORF">DIURU_001519</name>
</gene>
<dbReference type="RefSeq" id="XP_034013477.1">
    <property type="nucleotide sequence ID" value="XM_034154071.1"/>
</dbReference>
<sequence>MEIPTNRIGTAKIINVPRSTQRERKVHFAEEPEYLIQSVAPKLPYIDSGWLESIPTDQDNLYGRGVRQLKCLWAEAGVKLGFNDAEIKALVCSMMSVGNLSQVARSYPELFVGNDVELHYQLVRYVGAVCEWYCEYSPELLEWFDETYTSLLQDGTVTRAECADNVNYNWHSRRQRHHTIRELSYSSDDDSS</sequence>
<dbReference type="GeneID" id="54780172"/>
<dbReference type="Proteomes" id="UP000449547">
    <property type="component" value="Unassembled WGS sequence"/>
</dbReference>